<sequence length="114" mass="13298">MKISKELLKGSTTTLILSLLDTKPRYGYEIIKELELKSEGIFSFKEGTIYPILHTLENKGLIVSFWEEGTGKRKRKYYKLNDSGRELIQEKKEEWSVFKDAVDQVLHGEKSVWD</sequence>
<dbReference type="GO" id="GO:0003677">
    <property type="term" value="F:DNA binding"/>
    <property type="evidence" value="ECO:0007669"/>
    <property type="project" value="UniProtKB-KW"/>
</dbReference>
<organism evidence="2 3">
    <name type="scientific">Pontibacillus halophilus JSM 076056 = DSM 19796</name>
    <dbReference type="NCBI Taxonomy" id="1385510"/>
    <lineage>
        <taxon>Bacteria</taxon>
        <taxon>Bacillati</taxon>
        <taxon>Bacillota</taxon>
        <taxon>Bacilli</taxon>
        <taxon>Bacillales</taxon>
        <taxon>Bacillaceae</taxon>
        <taxon>Pontibacillus</taxon>
    </lineage>
</organism>
<dbReference type="PANTHER" id="PTHR43252:SF7">
    <property type="entry name" value="TRANSCRIPTIONAL REGULATOR YQJI"/>
    <property type="match status" value="1"/>
</dbReference>
<evidence type="ECO:0000259" key="1">
    <source>
        <dbReference type="Pfam" id="PF03551"/>
    </source>
</evidence>
<feature type="domain" description="Transcription regulator PadR N-terminal" evidence="1">
    <location>
        <begin position="16"/>
        <end position="89"/>
    </location>
</feature>
<dbReference type="Proteomes" id="UP000030528">
    <property type="component" value="Unassembled WGS sequence"/>
</dbReference>
<dbReference type="Gene3D" id="1.10.10.10">
    <property type="entry name" value="Winged helix-like DNA-binding domain superfamily/Winged helix DNA-binding domain"/>
    <property type="match status" value="1"/>
</dbReference>
<dbReference type="Pfam" id="PF03551">
    <property type="entry name" value="PadR"/>
    <property type="match status" value="1"/>
</dbReference>
<dbReference type="InterPro" id="IPR036388">
    <property type="entry name" value="WH-like_DNA-bd_sf"/>
</dbReference>
<dbReference type="PANTHER" id="PTHR43252">
    <property type="entry name" value="TRANSCRIPTIONAL REGULATOR YQJI"/>
    <property type="match status" value="1"/>
</dbReference>
<dbReference type="AlphaFoldDB" id="A0A0A5GJW2"/>
<keyword evidence="3" id="KW-1185">Reference proteome</keyword>
<keyword evidence="2" id="KW-0238">DNA-binding</keyword>
<gene>
    <name evidence="2" type="ORF">N781_16190</name>
</gene>
<dbReference type="InterPro" id="IPR036390">
    <property type="entry name" value="WH_DNA-bd_sf"/>
</dbReference>
<proteinExistence type="predicted"/>
<reference evidence="2 3" key="1">
    <citation type="submission" date="2013-08" db="EMBL/GenBank/DDBJ databases">
        <authorList>
            <person name="Huang J."/>
            <person name="Wang G."/>
        </authorList>
    </citation>
    <scope>NUCLEOTIDE SEQUENCE [LARGE SCALE GENOMIC DNA]</scope>
    <source>
        <strain evidence="2 3">JSM 076056</strain>
    </source>
</reference>
<accession>A0A0A5GJW2</accession>
<protein>
    <submittedName>
        <fullName evidence="2">DNA-binding protein</fullName>
    </submittedName>
</protein>
<dbReference type="STRING" id="1385510.GCA_000425205_02197"/>
<dbReference type="EMBL" id="AVPE01000006">
    <property type="protein sequence ID" value="KGX92304.1"/>
    <property type="molecule type" value="Genomic_DNA"/>
</dbReference>
<dbReference type="InterPro" id="IPR005149">
    <property type="entry name" value="Tscrpt_reg_PadR_N"/>
</dbReference>
<evidence type="ECO:0000313" key="2">
    <source>
        <dbReference type="EMBL" id="KGX92304.1"/>
    </source>
</evidence>
<comment type="caution">
    <text evidence="2">The sequence shown here is derived from an EMBL/GenBank/DDBJ whole genome shotgun (WGS) entry which is preliminary data.</text>
</comment>
<name>A0A0A5GJW2_9BACI</name>
<dbReference type="eggNOG" id="COG1695">
    <property type="taxonomic scope" value="Bacteria"/>
</dbReference>
<dbReference type="RefSeq" id="WP_026800558.1">
    <property type="nucleotide sequence ID" value="NZ_AULI01000008.1"/>
</dbReference>
<dbReference type="OrthoDB" id="9808017at2"/>
<dbReference type="SUPFAM" id="SSF46785">
    <property type="entry name" value="Winged helix' DNA-binding domain"/>
    <property type="match status" value="1"/>
</dbReference>
<evidence type="ECO:0000313" key="3">
    <source>
        <dbReference type="Proteomes" id="UP000030528"/>
    </source>
</evidence>